<dbReference type="InterPro" id="IPR020846">
    <property type="entry name" value="MFS_dom"/>
</dbReference>
<evidence type="ECO:0000313" key="10">
    <source>
        <dbReference type="Proteomes" id="UP000262583"/>
    </source>
</evidence>
<feature type="transmembrane region" description="Helical" evidence="7">
    <location>
        <begin position="183"/>
        <end position="200"/>
    </location>
</feature>
<evidence type="ECO:0000256" key="6">
    <source>
        <dbReference type="ARBA" id="ARBA00023136"/>
    </source>
</evidence>
<keyword evidence="6 7" id="KW-0472">Membrane</keyword>
<protein>
    <submittedName>
        <fullName evidence="9">MFS general substrate transporter</fullName>
    </submittedName>
</protein>
<feature type="transmembrane region" description="Helical" evidence="7">
    <location>
        <begin position="29"/>
        <end position="47"/>
    </location>
</feature>
<evidence type="ECO:0000256" key="3">
    <source>
        <dbReference type="ARBA" id="ARBA00022475"/>
    </source>
</evidence>
<dbReference type="InterPro" id="IPR036259">
    <property type="entry name" value="MFS_trans_sf"/>
</dbReference>
<evidence type="ECO:0000256" key="7">
    <source>
        <dbReference type="SAM" id="Phobius"/>
    </source>
</evidence>
<evidence type="ECO:0000256" key="4">
    <source>
        <dbReference type="ARBA" id="ARBA00022692"/>
    </source>
</evidence>
<dbReference type="SUPFAM" id="SSF103473">
    <property type="entry name" value="MFS general substrate transporter"/>
    <property type="match status" value="1"/>
</dbReference>
<evidence type="ECO:0000259" key="8">
    <source>
        <dbReference type="PROSITE" id="PS50850"/>
    </source>
</evidence>
<name>A0A2Z4Y7W1_SUMC1</name>
<proteinExistence type="predicted"/>
<feature type="transmembrane region" description="Helical" evidence="7">
    <location>
        <begin position="269"/>
        <end position="289"/>
    </location>
</feature>
<dbReference type="CDD" id="cd06173">
    <property type="entry name" value="MFS_MefA_like"/>
    <property type="match status" value="1"/>
</dbReference>
<keyword evidence="3" id="KW-1003">Cell membrane</keyword>
<keyword evidence="5 7" id="KW-1133">Transmembrane helix</keyword>
<dbReference type="Gene3D" id="1.20.1250.20">
    <property type="entry name" value="MFS general substrate transporter like domains"/>
    <property type="match status" value="1"/>
</dbReference>
<evidence type="ECO:0000256" key="1">
    <source>
        <dbReference type="ARBA" id="ARBA00004651"/>
    </source>
</evidence>
<evidence type="ECO:0000313" key="9">
    <source>
        <dbReference type="EMBL" id="AXA37321.1"/>
    </source>
</evidence>
<feature type="transmembrane region" description="Helical" evidence="7">
    <location>
        <begin position="153"/>
        <end position="177"/>
    </location>
</feature>
<dbReference type="AlphaFoldDB" id="A0A2Z4Y7W1"/>
<organism evidence="9 10">
    <name type="scientific">Sumerlaea chitinivorans</name>
    <dbReference type="NCBI Taxonomy" id="2250252"/>
    <lineage>
        <taxon>Bacteria</taxon>
        <taxon>Candidatus Sumerlaeota</taxon>
        <taxon>Candidatus Sumerlaeia</taxon>
        <taxon>Candidatus Sumerlaeales</taxon>
        <taxon>Candidatus Sumerlaeaceae</taxon>
        <taxon>Candidatus Sumerlaea</taxon>
    </lineage>
</organism>
<dbReference type="KEGG" id="schv:BRCON_2579"/>
<keyword evidence="2" id="KW-0813">Transport</keyword>
<dbReference type="PANTHER" id="PTHR23513:SF9">
    <property type="entry name" value="ENTEROBACTIN EXPORTER ENTS"/>
    <property type="match status" value="1"/>
</dbReference>
<dbReference type="InterPro" id="IPR010290">
    <property type="entry name" value="TM_effector"/>
</dbReference>
<comment type="subcellular location">
    <subcellularLocation>
        <location evidence="1">Cell membrane</location>
        <topology evidence="1">Multi-pass membrane protein</topology>
    </subcellularLocation>
</comment>
<sequence>MPSNDTTEQQRKHHPRAAFQSRDFRLFQAARFLFVVGWQMQSVAIAWQVAEATGRPLDVGFVGLIQFLPAIGFFLVTGHVADRYDRRRIVMACMAGLGLASLLLAVLTVSGQVRLSYILALTFLIGVCHAFATPASQALMPQLVPPEHFPNAVAWNSSIWQVAAITGPALGGLLIHFGGGPQVVYFTDALICTVAALLVARIHARSVAAKQNSAPTLETLFAGIRYVWEKKVILGAITLDLFAVLLGGAVALLPFYAKDILHVGSLGYGLLRAAPSIGAAAMAVIVAHLPPFQRAGRLMLIAVALFGVLTIVFGLSRSFGLSLAALVALGAADMISVVIRHTLVQIVTPHEMRGRVSAVNSVFIGASNQLGEFESGVTAQWFGLVPSVVIGGVGTLLVVAVIAVLFPELRRFGRLDRMKT</sequence>
<feature type="domain" description="Major facilitator superfamily (MFS) profile" evidence="8">
    <location>
        <begin position="1"/>
        <end position="410"/>
    </location>
</feature>
<feature type="transmembrane region" description="Helical" evidence="7">
    <location>
        <begin position="383"/>
        <end position="409"/>
    </location>
</feature>
<evidence type="ECO:0000256" key="2">
    <source>
        <dbReference type="ARBA" id="ARBA00022448"/>
    </source>
</evidence>
<dbReference type="Pfam" id="PF05977">
    <property type="entry name" value="MFS_3"/>
    <property type="match status" value="1"/>
</dbReference>
<dbReference type="GO" id="GO:0022857">
    <property type="term" value="F:transmembrane transporter activity"/>
    <property type="evidence" value="ECO:0007669"/>
    <property type="project" value="InterPro"/>
</dbReference>
<dbReference type="Proteomes" id="UP000262583">
    <property type="component" value="Chromosome"/>
</dbReference>
<reference evidence="9 10" key="1">
    <citation type="submission" date="2018-05" db="EMBL/GenBank/DDBJ databases">
        <title>A metagenomic window into the 2 km-deep terrestrial subsurface aquifer revealed taxonomically and functionally diverse microbial community comprising novel uncultured bacterial lineages.</title>
        <authorList>
            <person name="Kadnikov V.V."/>
            <person name="Mardanov A.V."/>
            <person name="Beletsky A.V."/>
            <person name="Banks D."/>
            <person name="Pimenov N.V."/>
            <person name="Frank Y.A."/>
            <person name="Karnachuk O.V."/>
            <person name="Ravin N.V."/>
        </authorList>
    </citation>
    <scope>NUCLEOTIDE SEQUENCE [LARGE SCALE GENOMIC DNA]</scope>
    <source>
        <strain evidence="9">BY</strain>
    </source>
</reference>
<accession>A0A2Z4Y7W1</accession>
<feature type="transmembrane region" description="Helical" evidence="7">
    <location>
        <begin position="59"/>
        <end position="77"/>
    </location>
</feature>
<evidence type="ECO:0000256" key="5">
    <source>
        <dbReference type="ARBA" id="ARBA00022989"/>
    </source>
</evidence>
<feature type="transmembrane region" description="Helical" evidence="7">
    <location>
        <begin position="89"/>
        <end position="109"/>
    </location>
</feature>
<feature type="transmembrane region" description="Helical" evidence="7">
    <location>
        <begin position="115"/>
        <end position="132"/>
    </location>
</feature>
<keyword evidence="4 7" id="KW-0812">Transmembrane</keyword>
<feature type="transmembrane region" description="Helical" evidence="7">
    <location>
        <begin position="296"/>
        <end position="315"/>
    </location>
</feature>
<dbReference type="EMBL" id="CP030759">
    <property type="protein sequence ID" value="AXA37321.1"/>
    <property type="molecule type" value="Genomic_DNA"/>
</dbReference>
<dbReference type="PROSITE" id="PS50850">
    <property type="entry name" value="MFS"/>
    <property type="match status" value="1"/>
</dbReference>
<dbReference type="PANTHER" id="PTHR23513">
    <property type="entry name" value="INTEGRAL MEMBRANE EFFLUX PROTEIN-RELATED"/>
    <property type="match status" value="1"/>
</dbReference>
<gene>
    <name evidence="9" type="ORF">BRCON_2579</name>
</gene>
<feature type="transmembrane region" description="Helical" evidence="7">
    <location>
        <begin position="232"/>
        <end position="257"/>
    </location>
</feature>
<dbReference type="GO" id="GO:0005886">
    <property type="term" value="C:plasma membrane"/>
    <property type="evidence" value="ECO:0007669"/>
    <property type="project" value="UniProtKB-SubCell"/>
</dbReference>